<dbReference type="PANTHER" id="PTHR47506">
    <property type="entry name" value="TRANSCRIPTIONAL REGULATORY PROTEIN"/>
    <property type="match status" value="1"/>
</dbReference>
<reference evidence="6 7" key="1">
    <citation type="submission" date="2019-10" db="EMBL/GenBank/DDBJ databases">
        <title>Nocardia macrotermitis sp. nov. and Nocardia aurantia sp. nov., isolated from the gut of fungus growing-termite Macrotermes natalensis.</title>
        <authorList>
            <person name="Benndorf R."/>
            <person name="Schwitalla J."/>
            <person name="Martin K."/>
            <person name="De Beer W."/>
            <person name="Kaster A.-K."/>
            <person name="Vollmers J."/>
            <person name="Poulsen M."/>
            <person name="Beemelmanns C."/>
        </authorList>
    </citation>
    <scope>NUCLEOTIDE SEQUENCE [LARGE SCALE GENOMIC DNA]</scope>
    <source>
        <strain evidence="6 7">RB20</strain>
    </source>
</reference>
<dbReference type="PROSITE" id="PS50977">
    <property type="entry name" value="HTH_TETR_2"/>
    <property type="match status" value="1"/>
</dbReference>
<evidence type="ECO:0000256" key="2">
    <source>
        <dbReference type="ARBA" id="ARBA00023125"/>
    </source>
</evidence>
<name>A0A7K0D1P0_9NOCA</name>
<dbReference type="AlphaFoldDB" id="A0A7K0D1P0"/>
<dbReference type="OrthoDB" id="3827407at2"/>
<dbReference type="InterPro" id="IPR001647">
    <property type="entry name" value="HTH_TetR"/>
</dbReference>
<gene>
    <name evidence="6" type="ORF">NRB20_27070</name>
</gene>
<keyword evidence="1" id="KW-0805">Transcription regulation</keyword>
<dbReference type="Pfam" id="PF00440">
    <property type="entry name" value="TetR_N"/>
    <property type="match status" value="1"/>
</dbReference>
<evidence type="ECO:0000313" key="7">
    <source>
        <dbReference type="Proteomes" id="UP000438448"/>
    </source>
</evidence>
<dbReference type="EMBL" id="WEGK01000005">
    <property type="protein sequence ID" value="MQY19617.1"/>
    <property type="molecule type" value="Genomic_DNA"/>
</dbReference>
<dbReference type="InterPro" id="IPR009057">
    <property type="entry name" value="Homeodomain-like_sf"/>
</dbReference>
<comment type="caution">
    <text evidence="6">The sequence shown here is derived from an EMBL/GenBank/DDBJ whole genome shotgun (WGS) entry which is preliminary data.</text>
</comment>
<feature type="DNA-binding region" description="H-T-H motif" evidence="4">
    <location>
        <begin position="47"/>
        <end position="66"/>
    </location>
</feature>
<evidence type="ECO:0000256" key="1">
    <source>
        <dbReference type="ARBA" id="ARBA00023015"/>
    </source>
</evidence>
<feature type="domain" description="HTH tetR-type" evidence="5">
    <location>
        <begin position="24"/>
        <end position="84"/>
    </location>
</feature>
<keyword evidence="7" id="KW-1185">Reference proteome</keyword>
<proteinExistence type="predicted"/>
<evidence type="ECO:0000313" key="6">
    <source>
        <dbReference type="EMBL" id="MQY19617.1"/>
    </source>
</evidence>
<protein>
    <recommendedName>
        <fullName evidence="5">HTH tetR-type domain-containing protein</fullName>
    </recommendedName>
</protein>
<accession>A0A7K0D1P0</accession>
<evidence type="ECO:0000259" key="5">
    <source>
        <dbReference type="PROSITE" id="PS50977"/>
    </source>
</evidence>
<keyword evidence="3" id="KW-0804">Transcription</keyword>
<dbReference type="PANTHER" id="PTHR47506:SF3">
    <property type="entry name" value="HTH-TYPE TRANSCRIPTIONAL REGULATOR LMRA"/>
    <property type="match status" value="1"/>
</dbReference>
<dbReference type="SUPFAM" id="SSF46689">
    <property type="entry name" value="Homeodomain-like"/>
    <property type="match status" value="1"/>
</dbReference>
<evidence type="ECO:0000256" key="3">
    <source>
        <dbReference type="ARBA" id="ARBA00023163"/>
    </source>
</evidence>
<dbReference type="Gene3D" id="1.10.357.10">
    <property type="entry name" value="Tetracycline Repressor, domain 2"/>
    <property type="match status" value="1"/>
</dbReference>
<dbReference type="GO" id="GO:0003677">
    <property type="term" value="F:DNA binding"/>
    <property type="evidence" value="ECO:0007669"/>
    <property type="project" value="UniProtKB-UniRule"/>
</dbReference>
<dbReference type="Proteomes" id="UP000438448">
    <property type="component" value="Unassembled WGS sequence"/>
</dbReference>
<sequence>MRPKVFREKCTSKYNLIVTTAKGTATRHRIVEAAAAEIRERGTLATTLDDVCRRSGTGKSQMFHYFPEGREQLLLAVTELEAARVFDDQQPYLNELTSRAAWEAWRDVIVTDCRTRGLHCPLGVLIADVGRYSPAAQAVTTQLIRRWQDSVRAGIEATQSAGEAAPHLDPDRTAAAIVTAVQGGVSVLLSTGSADHLEAALNLCLDHLLSPARE</sequence>
<organism evidence="6 7">
    <name type="scientific">Nocardia macrotermitis</name>
    <dbReference type="NCBI Taxonomy" id="2585198"/>
    <lineage>
        <taxon>Bacteria</taxon>
        <taxon>Bacillati</taxon>
        <taxon>Actinomycetota</taxon>
        <taxon>Actinomycetes</taxon>
        <taxon>Mycobacteriales</taxon>
        <taxon>Nocardiaceae</taxon>
        <taxon>Nocardia</taxon>
    </lineage>
</organism>
<keyword evidence="2 4" id="KW-0238">DNA-binding</keyword>
<dbReference type="InterPro" id="IPR036271">
    <property type="entry name" value="Tet_transcr_reg_TetR-rel_C_sf"/>
</dbReference>
<dbReference type="Pfam" id="PF16925">
    <property type="entry name" value="TetR_C_13"/>
    <property type="match status" value="1"/>
</dbReference>
<dbReference type="SUPFAM" id="SSF48498">
    <property type="entry name" value="Tetracyclin repressor-like, C-terminal domain"/>
    <property type="match status" value="1"/>
</dbReference>
<dbReference type="InterPro" id="IPR011075">
    <property type="entry name" value="TetR_C"/>
</dbReference>
<evidence type="ECO:0000256" key="4">
    <source>
        <dbReference type="PROSITE-ProRule" id="PRU00335"/>
    </source>
</evidence>